<proteinExistence type="predicted"/>
<keyword evidence="1" id="KW-1133">Transmembrane helix</keyword>
<sequence>MKTQAWLKIGLAVIIIVLLYLWLRPQHVEREYESVIYSNDTKIVKSTGTRLTGETFRGLLLFTKSTFSGTLTVDGDLYYKVKLKDSGGYYLGVLTDFNADYSTRTTGVITASKNLDRFWITLTDLDKRYGLGHDEGNISGPASTLEEAKQVRKDILAAHRP</sequence>
<feature type="transmembrane region" description="Helical" evidence="1">
    <location>
        <begin position="6"/>
        <end position="23"/>
    </location>
</feature>
<gene>
    <name evidence="2" type="ORF">PGRAT_06430</name>
</gene>
<keyword evidence="1" id="KW-0812">Transmembrane</keyword>
<dbReference type="eggNOG" id="ENOG5030621">
    <property type="taxonomic scope" value="Bacteria"/>
</dbReference>
<keyword evidence="1" id="KW-0472">Membrane</keyword>
<dbReference type="RefSeq" id="WP_025707839.1">
    <property type="nucleotide sequence ID" value="NZ_CP009287.1"/>
</dbReference>
<dbReference type="HOGENOM" id="CLU_1667668_0_0_9"/>
<dbReference type="OrthoDB" id="2615845at2"/>
<keyword evidence="3" id="KW-1185">Reference proteome</keyword>
<dbReference type="STRING" id="189425.PGRAT_06430"/>
<reference evidence="2 3" key="1">
    <citation type="submission" date="2014-08" db="EMBL/GenBank/DDBJ databases">
        <title>Comparative genomics of the Paenibacillus odorifer group.</title>
        <authorList>
            <person name="den Bakker H.C."/>
            <person name="Tsai Y.-C."/>
            <person name="Martin N."/>
            <person name="Korlach J."/>
            <person name="Wiedmann M."/>
        </authorList>
    </citation>
    <scope>NUCLEOTIDE SEQUENCE [LARGE SCALE GENOMIC DNA]</scope>
    <source>
        <strain evidence="2 3">DSM 15220</strain>
    </source>
</reference>
<name>A0A089M0M0_9BACL</name>
<dbReference type="KEGG" id="pgm:PGRAT_06430"/>
<evidence type="ECO:0000313" key="2">
    <source>
        <dbReference type="EMBL" id="AIQ67316.1"/>
    </source>
</evidence>
<dbReference type="Proteomes" id="UP000029500">
    <property type="component" value="Chromosome"/>
</dbReference>
<organism evidence="2 3">
    <name type="scientific">Paenibacillus graminis</name>
    <dbReference type="NCBI Taxonomy" id="189425"/>
    <lineage>
        <taxon>Bacteria</taxon>
        <taxon>Bacillati</taxon>
        <taxon>Bacillota</taxon>
        <taxon>Bacilli</taxon>
        <taxon>Bacillales</taxon>
        <taxon>Paenibacillaceae</taxon>
        <taxon>Paenibacillus</taxon>
    </lineage>
</organism>
<protein>
    <submittedName>
        <fullName evidence="2">Uncharacterized protein</fullName>
    </submittedName>
</protein>
<evidence type="ECO:0000313" key="3">
    <source>
        <dbReference type="Proteomes" id="UP000029500"/>
    </source>
</evidence>
<dbReference type="EMBL" id="CP009287">
    <property type="protein sequence ID" value="AIQ67316.1"/>
    <property type="molecule type" value="Genomic_DNA"/>
</dbReference>
<accession>A0A089M0M0</accession>
<evidence type="ECO:0000256" key="1">
    <source>
        <dbReference type="SAM" id="Phobius"/>
    </source>
</evidence>
<dbReference type="AlphaFoldDB" id="A0A089M0M0"/>